<reference evidence="2 3" key="1">
    <citation type="submission" date="2018-06" db="EMBL/GenBank/DDBJ databases">
        <title>Genomic Encyclopedia of Type Strains, Phase IV (KMG-IV): sequencing the most valuable type-strain genomes for metagenomic binning, comparative biology and taxonomic classification.</title>
        <authorList>
            <person name="Goeker M."/>
        </authorList>
    </citation>
    <scope>NUCLEOTIDE SEQUENCE [LARGE SCALE GENOMIC DNA]</scope>
    <source>
        <strain evidence="2 3">DSM 24875</strain>
    </source>
</reference>
<dbReference type="OrthoDB" id="9785076at2"/>
<gene>
    <name evidence="2" type="ORF">DFR50_12954</name>
</gene>
<name>A0A366EXP5_9HYPH</name>
<keyword evidence="3" id="KW-1185">Reference proteome</keyword>
<dbReference type="AlphaFoldDB" id="A0A366EXP5"/>
<protein>
    <submittedName>
        <fullName evidence="2">Uncharacterized protein</fullName>
    </submittedName>
</protein>
<feature type="signal peptide" evidence="1">
    <location>
        <begin position="1"/>
        <end position="24"/>
    </location>
</feature>
<dbReference type="EMBL" id="QNRK01000029">
    <property type="protein sequence ID" value="RBP07124.1"/>
    <property type="molecule type" value="Genomic_DNA"/>
</dbReference>
<dbReference type="RefSeq" id="WP_113891495.1">
    <property type="nucleotide sequence ID" value="NZ_QNRK01000029.1"/>
</dbReference>
<feature type="chain" id="PRO_5016802530" evidence="1">
    <location>
        <begin position="25"/>
        <end position="124"/>
    </location>
</feature>
<comment type="caution">
    <text evidence="2">The sequence shown here is derived from an EMBL/GenBank/DDBJ whole genome shotgun (WGS) entry which is preliminary data.</text>
</comment>
<keyword evidence="1" id="KW-0732">Signal</keyword>
<evidence type="ECO:0000313" key="3">
    <source>
        <dbReference type="Proteomes" id="UP000253529"/>
    </source>
</evidence>
<dbReference type="Proteomes" id="UP000253529">
    <property type="component" value="Unassembled WGS sequence"/>
</dbReference>
<accession>A0A366EXP5</accession>
<proteinExistence type="predicted"/>
<organism evidence="2 3">
    <name type="scientific">Roseiarcus fermentans</name>
    <dbReference type="NCBI Taxonomy" id="1473586"/>
    <lineage>
        <taxon>Bacteria</taxon>
        <taxon>Pseudomonadati</taxon>
        <taxon>Pseudomonadota</taxon>
        <taxon>Alphaproteobacteria</taxon>
        <taxon>Hyphomicrobiales</taxon>
        <taxon>Roseiarcaceae</taxon>
        <taxon>Roseiarcus</taxon>
    </lineage>
</organism>
<evidence type="ECO:0000313" key="2">
    <source>
        <dbReference type="EMBL" id="RBP07124.1"/>
    </source>
</evidence>
<evidence type="ECO:0000256" key="1">
    <source>
        <dbReference type="SAM" id="SignalP"/>
    </source>
</evidence>
<sequence length="124" mass="13050">MSSAGKRIAIAGIVLLTAPGRSPAACSVADIDVGRAEVIVQGRATYVVGELANQCSDGTGVQIRLTLRDDEGNVLLTGDFWPASGRNIAAGGRRGFTYVVSPAERIPRRRAANVTVEVSAVRKW</sequence>